<evidence type="ECO:0000256" key="6">
    <source>
        <dbReference type="ARBA" id="ARBA00022968"/>
    </source>
</evidence>
<feature type="non-terminal residue" evidence="11">
    <location>
        <position position="1"/>
    </location>
</feature>
<keyword evidence="12" id="KW-1185">Reference proteome</keyword>
<evidence type="ECO:0000256" key="2">
    <source>
        <dbReference type="ARBA" id="ARBA00004613"/>
    </source>
</evidence>
<dbReference type="InterPro" id="IPR016187">
    <property type="entry name" value="CTDL_fold"/>
</dbReference>
<evidence type="ECO:0000313" key="12">
    <source>
        <dbReference type="Proteomes" id="UP000018936"/>
    </source>
</evidence>
<feature type="region of interest" description="Disordered" evidence="9">
    <location>
        <begin position="361"/>
        <end position="418"/>
    </location>
</feature>
<dbReference type="PANTHER" id="PTHR46784:SF1">
    <property type="entry name" value="KILLER CELL LECTIN-LIKE RECEPTOR SUBFAMILY B MEMBER 1"/>
    <property type="match status" value="1"/>
</dbReference>
<evidence type="ECO:0000256" key="9">
    <source>
        <dbReference type="SAM" id="MobiDB-lite"/>
    </source>
</evidence>
<dbReference type="Pfam" id="PF00059">
    <property type="entry name" value="Lectin_C"/>
    <property type="match status" value="1"/>
</dbReference>
<dbReference type="Gene3D" id="3.10.100.10">
    <property type="entry name" value="Mannose-Binding Protein A, subunit A"/>
    <property type="match status" value="1"/>
</dbReference>
<dbReference type="InterPro" id="IPR016186">
    <property type="entry name" value="C-type_lectin-like/link_sf"/>
</dbReference>
<reference evidence="11 12" key="1">
    <citation type="journal article" date="2013" name="Proc. Natl. Acad. Sci. U.S.A.">
        <title>The king cobra genome reveals dynamic gene evolution and adaptation in the snake venom system.</title>
        <authorList>
            <person name="Vonk F.J."/>
            <person name="Casewell N.R."/>
            <person name="Henkel C.V."/>
            <person name="Heimberg A.M."/>
            <person name="Jansen H.J."/>
            <person name="McCleary R.J."/>
            <person name="Kerkkamp H.M."/>
            <person name="Vos R.A."/>
            <person name="Guerreiro I."/>
            <person name="Calvete J.J."/>
            <person name="Wuster W."/>
            <person name="Woods A.E."/>
            <person name="Logan J.M."/>
            <person name="Harrison R.A."/>
            <person name="Castoe T.A."/>
            <person name="de Koning A.P."/>
            <person name="Pollock D.D."/>
            <person name="Yandell M."/>
            <person name="Calderon D."/>
            <person name="Renjifo C."/>
            <person name="Currier R.B."/>
            <person name="Salgado D."/>
            <person name="Pla D."/>
            <person name="Sanz L."/>
            <person name="Hyder A.S."/>
            <person name="Ribeiro J.M."/>
            <person name="Arntzen J.W."/>
            <person name="van den Thillart G.E."/>
            <person name="Boetzer M."/>
            <person name="Pirovano W."/>
            <person name="Dirks R.P."/>
            <person name="Spaink H.P."/>
            <person name="Duboule D."/>
            <person name="McGlinn E."/>
            <person name="Kini R.M."/>
            <person name="Richardson M.K."/>
        </authorList>
    </citation>
    <scope>NUCLEOTIDE SEQUENCE</scope>
    <source>
        <tissue evidence="11">Blood</tissue>
    </source>
</reference>
<keyword evidence="7" id="KW-0812">Transmembrane</keyword>
<gene>
    <name evidence="11" type="primary">Clec4e</name>
    <name evidence="11" type="ORF">L345_07063</name>
</gene>
<sequence length="449" mass="51072">MAARANTVFGNNLDDPERNYKNVLPPNRRKAMKAKSVIPQCPKGWLKFQTNCYYFSADQQPWEMAMSSCQSLKAHLVVIDDKNDTDKQEFLDHLKNSSYWIGLRRYPKVKWMWINGRPFPETYLKIKREMEKERERIKNSEITQASSKTRWKRSLEENFSLHIKDRNISVIQERQLGCDIDKMITSEIMRRKHGISSCRKRPDRYKLYKTYILKMVINTKHHLLSGCFGVWITHSGWEEKKRDMALELPDHLSHKADLWGWRPMGTRDSLTNVEVCGCAHLTMLADDIDDQAVPHQTQQQDEGVKERHEPSIGQKRGRGLLSAVVKDPELRPDLEGACCFLGLGADGVTLPGGGGLAHPVAPGSHGRQGLRSHTEGQRRGSSTVEQPGFQATWGCERTPFQQRSRTGQEGAEARSPFLLRQPKSLSLFLAEEVHDASSGPTAKVTGCPK</sequence>
<dbReference type="GO" id="GO:0038023">
    <property type="term" value="F:signaling receptor activity"/>
    <property type="evidence" value="ECO:0007669"/>
    <property type="project" value="TreeGrafter"/>
</dbReference>
<dbReference type="CDD" id="cd03593">
    <property type="entry name" value="CLECT_NK_receptors_like"/>
    <property type="match status" value="1"/>
</dbReference>
<protein>
    <submittedName>
        <fullName evidence="11">C-type lectin domain family 4 member E</fullName>
    </submittedName>
</protein>
<comment type="caution">
    <text evidence="11">The sequence shown here is derived from an EMBL/GenBank/DDBJ whole genome shotgun (WGS) entry which is preliminary data.</text>
</comment>
<dbReference type="GO" id="GO:0005886">
    <property type="term" value="C:plasma membrane"/>
    <property type="evidence" value="ECO:0007669"/>
    <property type="project" value="TreeGrafter"/>
</dbReference>
<dbReference type="SUPFAM" id="SSF56436">
    <property type="entry name" value="C-type lectin-like"/>
    <property type="match status" value="1"/>
</dbReference>
<evidence type="ECO:0000256" key="1">
    <source>
        <dbReference type="ARBA" id="ARBA00004606"/>
    </source>
</evidence>
<evidence type="ECO:0000256" key="3">
    <source>
        <dbReference type="ARBA" id="ARBA00006250"/>
    </source>
</evidence>
<comment type="subcellular location">
    <subcellularLocation>
        <location evidence="1">Membrane</location>
        <topology evidence="1">Single-pass type II membrane protein</topology>
    </subcellularLocation>
    <subcellularLocation>
        <location evidence="2">Secreted</location>
    </subcellularLocation>
</comment>
<dbReference type="GO" id="GO:0005576">
    <property type="term" value="C:extracellular region"/>
    <property type="evidence" value="ECO:0007669"/>
    <property type="project" value="UniProtKB-SubCell"/>
</dbReference>
<dbReference type="Proteomes" id="UP000018936">
    <property type="component" value="Unassembled WGS sequence"/>
</dbReference>
<name>V8NYX2_OPHHA</name>
<dbReference type="SMART" id="SM00034">
    <property type="entry name" value="CLECT"/>
    <property type="match status" value="1"/>
</dbReference>
<evidence type="ECO:0000256" key="5">
    <source>
        <dbReference type="ARBA" id="ARBA00022734"/>
    </source>
</evidence>
<dbReference type="EMBL" id="AZIM01001378">
    <property type="protein sequence ID" value="ETE67146.1"/>
    <property type="molecule type" value="Genomic_DNA"/>
</dbReference>
<keyword evidence="5 11" id="KW-0430">Lectin</keyword>
<dbReference type="PANTHER" id="PTHR46784">
    <property type="entry name" value="KILLER CELL LECTIN-LIKE RECEPTOR SUBFAMILY B MEMBER 1"/>
    <property type="match status" value="1"/>
</dbReference>
<dbReference type="OrthoDB" id="6337382at2759"/>
<evidence type="ECO:0000259" key="10">
    <source>
        <dbReference type="PROSITE" id="PS50041"/>
    </source>
</evidence>
<evidence type="ECO:0000313" key="11">
    <source>
        <dbReference type="EMBL" id="ETE67146.1"/>
    </source>
</evidence>
<keyword evidence="7" id="KW-1133">Transmembrane helix</keyword>
<keyword evidence="8" id="KW-1015">Disulfide bond</keyword>
<feature type="domain" description="C-type lectin" evidence="10">
    <location>
        <begin position="48"/>
        <end position="152"/>
    </location>
</feature>
<evidence type="ECO:0000256" key="7">
    <source>
        <dbReference type="ARBA" id="ARBA00022989"/>
    </source>
</evidence>
<feature type="region of interest" description="Disordered" evidence="9">
    <location>
        <begin position="289"/>
        <end position="317"/>
    </location>
</feature>
<keyword evidence="4" id="KW-0964">Secreted</keyword>
<proteinExistence type="inferred from homology"/>
<dbReference type="PROSITE" id="PS50041">
    <property type="entry name" value="C_TYPE_LECTIN_2"/>
    <property type="match status" value="1"/>
</dbReference>
<dbReference type="InterPro" id="IPR001304">
    <property type="entry name" value="C-type_lectin-like"/>
</dbReference>
<comment type="similarity">
    <text evidence="3">Belongs to the true venom lectin family.</text>
</comment>
<dbReference type="InterPro" id="IPR033992">
    <property type="entry name" value="NKR-like_CTLD"/>
</dbReference>
<evidence type="ECO:0000256" key="8">
    <source>
        <dbReference type="ARBA" id="ARBA00023157"/>
    </source>
</evidence>
<dbReference type="InterPro" id="IPR051527">
    <property type="entry name" value="KLR_subfamily_B"/>
</dbReference>
<evidence type="ECO:0000256" key="4">
    <source>
        <dbReference type="ARBA" id="ARBA00022525"/>
    </source>
</evidence>
<dbReference type="GO" id="GO:0042269">
    <property type="term" value="P:regulation of natural killer cell mediated cytotoxicity"/>
    <property type="evidence" value="ECO:0007669"/>
    <property type="project" value="TreeGrafter"/>
</dbReference>
<keyword evidence="6" id="KW-0735">Signal-anchor</keyword>
<organism evidence="11 12">
    <name type="scientific">Ophiophagus hannah</name>
    <name type="common">King cobra</name>
    <name type="synonym">Naja hannah</name>
    <dbReference type="NCBI Taxonomy" id="8665"/>
    <lineage>
        <taxon>Eukaryota</taxon>
        <taxon>Metazoa</taxon>
        <taxon>Chordata</taxon>
        <taxon>Craniata</taxon>
        <taxon>Vertebrata</taxon>
        <taxon>Euteleostomi</taxon>
        <taxon>Lepidosauria</taxon>
        <taxon>Squamata</taxon>
        <taxon>Bifurcata</taxon>
        <taxon>Unidentata</taxon>
        <taxon>Episquamata</taxon>
        <taxon>Toxicofera</taxon>
        <taxon>Serpentes</taxon>
        <taxon>Colubroidea</taxon>
        <taxon>Elapidae</taxon>
        <taxon>Elapinae</taxon>
        <taxon>Ophiophagus</taxon>
    </lineage>
</organism>
<accession>V8NYX2</accession>
<dbReference type="GO" id="GO:0009986">
    <property type="term" value="C:cell surface"/>
    <property type="evidence" value="ECO:0007669"/>
    <property type="project" value="TreeGrafter"/>
</dbReference>
<keyword evidence="7" id="KW-0472">Membrane</keyword>
<dbReference type="AlphaFoldDB" id="V8NYX2"/>
<dbReference type="GO" id="GO:0030246">
    <property type="term" value="F:carbohydrate binding"/>
    <property type="evidence" value="ECO:0007669"/>
    <property type="project" value="UniProtKB-KW"/>
</dbReference>